<evidence type="ECO:0000256" key="14">
    <source>
        <dbReference type="SAM" id="MobiDB-lite"/>
    </source>
</evidence>
<dbReference type="OrthoDB" id="10012272at2759"/>
<comment type="similarity">
    <text evidence="11">Belongs to the calsyntenin family.</text>
</comment>
<keyword evidence="1 15" id="KW-0812">Transmembrane</keyword>
<feature type="compositionally biased region" description="Polar residues" evidence="14">
    <location>
        <begin position="843"/>
        <end position="853"/>
    </location>
</feature>
<dbReference type="GO" id="GO:0009986">
    <property type="term" value="C:cell surface"/>
    <property type="evidence" value="ECO:0007669"/>
    <property type="project" value="TreeGrafter"/>
</dbReference>
<evidence type="ECO:0000313" key="20">
    <source>
        <dbReference type="WBParaSite" id="DME_0000528301-mRNA-1"/>
    </source>
</evidence>
<keyword evidence="8 15" id="KW-0472">Membrane</keyword>
<reference evidence="20" key="1">
    <citation type="submission" date="2016-04" db="UniProtKB">
        <authorList>
            <consortium name="WormBaseParasite"/>
        </authorList>
    </citation>
    <scope>IDENTIFICATION</scope>
</reference>
<keyword evidence="6 15" id="KW-1133">Transmembrane helix</keyword>
<evidence type="ECO:0000256" key="8">
    <source>
        <dbReference type="ARBA" id="ARBA00023136"/>
    </source>
</evidence>
<dbReference type="PANTHER" id="PTHR14139">
    <property type="entry name" value="CALSYNTENIN"/>
    <property type="match status" value="1"/>
</dbReference>
<dbReference type="SMART" id="SM00112">
    <property type="entry name" value="CA"/>
    <property type="match status" value="1"/>
</dbReference>
<dbReference type="PROSITE" id="PS00232">
    <property type="entry name" value="CADHERIN_1"/>
    <property type="match status" value="1"/>
</dbReference>
<dbReference type="InterPro" id="IPR015919">
    <property type="entry name" value="Cadherin-like_sf"/>
</dbReference>
<evidence type="ECO:0000256" key="12">
    <source>
        <dbReference type="ARBA" id="ARBA00046288"/>
    </source>
</evidence>
<evidence type="ECO:0000256" key="10">
    <source>
        <dbReference type="ARBA" id="ARBA00034103"/>
    </source>
</evidence>
<dbReference type="InterPro" id="IPR045588">
    <property type="entry name" value="CLSTN_C"/>
</dbReference>
<evidence type="ECO:0000256" key="6">
    <source>
        <dbReference type="ARBA" id="ARBA00022989"/>
    </source>
</evidence>
<dbReference type="PROSITE" id="PS50268">
    <property type="entry name" value="CADHERIN_2"/>
    <property type="match status" value="2"/>
</dbReference>
<organism evidence="18 20">
    <name type="scientific">Dracunculus medinensis</name>
    <name type="common">Guinea worm</name>
    <dbReference type="NCBI Taxonomy" id="318479"/>
    <lineage>
        <taxon>Eukaryota</taxon>
        <taxon>Metazoa</taxon>
        <taxon>Ecdysozoa</taxon>
        <taxon>Nematoda</taxon>
        <taxon>Chromadorea</taxon>
        <taxon>Rhabditida</taxon>
        <taxon>Spirurina</taxon>
        <taxon>Dracunculoidea</taxon>
        <taxon>Dracunculidae</taxon>
        <taxon>Dracunculus</taxon>
    </lineage>
</organism>
<keyword evidence="3" id="KW-0677">Repeat</keyword>
<evidence type="ECO:0000256" key="1">
    <source>
        <dbReference type="ARBA" id="ARBA00022692"/>
    </source>
</evidence>
<dbReference type="Gene3D" id="2.60.120.200">
    <property type="match status" value="1"/>
</dbReference>
<evidence type="ECO:0000313" key="18">
    <source>
        <dbReference type="Proteomes" id="UP000038040"/>
    </source>
</evidence>
<comment type="subcellular location">
    <subcellularLocation>
        <location evidence="12">Endomembrane system</location>
        <topology evidence="12">Single-pass type I membrane protein</topology>
    </subcellularLocation>
    <subcellularLocation>
        <location evidence="10">Synapse</location>
    </subcellularLocation>
</comment>
<keyword evidence="2" id="KW-0732">Signal</keyword>
<evidence type="ECO:0000259" key="16">
    <source>
        <dbReference type="PROSITE" id="PS50268"/>
    </source>
</evidence>
<dbReference type="GO" id="GO:0005509">
    <property type="term" value="F:calcium ion binding"/>
    <property type="evidence" value="ECO:0007669"/>
    <property type="project" value="UniProtKB-UniRule"/>
</dbReference>
<dbReference type="WBParaSite" id="DME_0000528301-mRNA-1">
    <property type="protein sequence ID" value="DME_0000528301-mRNA-1"/>
    <property type="gene ID" value="DME_0000528301"/>
</dbReference>
<dbReference type="FunFam" id="2.60.40.60:FF:000352">
    <property type="entry name" value="CAlSYntenin/Alcadein homolog"/>
    <property type="match status" value="1"/>
</dbReference>
<feature type="transmembrane region" description="Helical" evidence="15">
    <location>
        <begin position="801"/>
        <end position="825"/>
    </location>
</feature>
<feature type="domain" description="Cadherin" evidence="16">
    <location>
        <begin position="139"/>
        <end position="235"/>
    </location>
</feature>
<evidence type="ECO:0000256" key="7">
    <source>
        <dbReference type="ARBA" id="ARBA00023018"/>
    </source>
</evidence>
<evidence type="ECO:0000256" key="13">
    <source>
        <dbReference type="PROSITE-ProRule" id="PRU00043"/>
    </source>
</evidence>
<dbReference type="GO" id="GO:0012505">
    <property type="term" value="C:endomembrane system"/>
    <property type="evidence" value="ECO:0007669"/>
    <property type="project" value="UniProtKB-SubCell"/>
</dbReference>
<name>A0A158Q4N5_DRAME</name>
<keyword evidence="19" id="KW-1185">Reference proteome</keyword>
<dbReference type="SUPFAM" id="SSF49313">
    <property type="entry name" value="Cadherin-like"/>
    <property type="match status" value="1"/>
</dbReference>
<feature type="domain" description="Cadherin" evidence="16">
    <location>
        <begin position="48"/>
        <end position="123"/>
    </location>
</feature>
<dbReference type="AlphaFoldDB" id="A0A158Q4N5"/>
<evidence type="ECO:0000313" key="19">
    <source>
        <dbReference type="Proteomes" id="UP000274756"/>
    </source>
</evidence>
<reference evidence="17 19" key="2">
    <citation type="submission" date="2018-11" db="EMBL/GenBank/DDBJ databases">
        <authorList>
            <consortium name="Pathogen Informatics"/>
        </authorList>
    </citation>
    <scope>NUCLEOTIDE SEQUENCE [LARGE SCALE GENOMIC DNA]</scope>
</reference>
<dbReference type="Pfam" id="PF00028">
    <property type="entry name" value="Cadherin"/>
    <property type="match status" value="1"/>
</dbReference>
<dbReference type="Gene3D" id="2.60.40.60">
    <property type="entry name" value="Cadherins"/>
    <property type="match status" value="2"/>
</dbReference>
<evidence type="ECO:0000256" key="2">
    <source>
        <dbReference type="ARBA" id="ARBA00022729"/>
    </source>
</evidence>
<dbReference type="Pfam" id="PF19699">
    <property type="entry name" value="CLSTN_C"/>
    <property type="match status" value="1"/>
</dbReference>
<dbReference type="InterPro" id="IPR013320">
    <property type="entry name" value="ConA-like_dom_sf"/>
</dbReference>
<feature type="compositionally biased region" description="Acidic residues" evidence="14">
    <location>
        <begin position="870"/>
        <end position="879"/>
    </location>
</feature>
<feature type="region of interest" description="Disordered" evidence="14">
    <location>
        <begin position="869"/>
        <end position="894"/>
    </location>
</feature>
<dbReference type="GO" id="GO:0050806">
    <property type="term" value="P:positive regulation of synaptic transmission"/>
    <property type="evidence" value="ECO:0007669"/>
    <property type="project" value="TreeGrafter"/>
</dbReference>
<evidence type="ECO:0000256" key="5">
    <source>
        <dbReference type="ARBA" id="ARBA00022889"/>
    </source>
</evidence>
<dbReference type="GO" id="GO:0045211">
    <property type="term" value="C:postsynaptic membrane"/>
    <property type="evidence" value="ECO:0007669"/>
    <property type="project" value="TreeGrafter"/>
</dbReference>
<evidence type="ECO:0000313" key="17">
    <source>
        <dbReference type="EMBL" id="VDN59109.1"/>
    </source>
</evidence>
<proteinExistence type="inferred from homology"/>
<dbReference type="GO" id="GO:0007156">
    <property type="term" value="P:homophilic cell adhesion via plasma membrane adhesion molecules"/>
    <property type="evidence" value="ECO:0007669"/>
    <property type="project" value="InterPro"/>
</dbReference>
<feature type="region of interest" description="Disordered" evidence="14">
    <location>
        <begin position="832"/>
        <end position="853"/>
    </location>
</feature>
<dbReference type="InterPro" id="IPR002126">
    <property type="entry name" value="Cadherin-like_dom"/>
</dbReference>
<evidence type="ECO:0000256" key="11">
    <source>
        <dbReference type="ARBA" id="ARBA00035015"/>
    </source>
</evidence>
<dbReference type="Proteomes" id="UP000038040">
    <property type="component" value="Unplaced"/>
</dbReference>
<dbReference type="EMBL" id="UYYG01001176">
    <property type="protein sequence ID" value="VDN59109.1"/>
    <property type="molecule type" value="Genomic_DNA"/>
</dbReference>
<dbReference type="InterPro" id="IPR020894">
    <property type="entry name" value="Cadherin_CS"/>
</dbReference>
<evidence type="ECO:0000256" key="9">
    <source>
        <dbReference type="ARBA" id="ARBA00023180"/>
    </source>
</evidence>
<dbReference type="PRINTS" id="PR00205">
    <property type="entry name" value="CADHERIN"/>
</dbReference>
<evidence type="ECO:0000256" key="4">
    <source>
        <dbReference type="ARBA" id="ARBA00022837"/>
    </source>
</evidence>
<keyword evidence="5" id="KW-0130">Cell adhesion</keyword>
<gene>
    <name evidence="17" type="ORF">DME_LOCUS9082</name>
</gene>
<dbReference type="STRING" id="318479.A0A158Q4N5"/>
<accession>A0A158Q4N5</accession>
<keyword evidence="4 13" id="KW-0106">Calcium</keyword>
<dbReference type="PANTHER" id="PTHR14139:SF2">
    <property type="entry name" value="CALSYNTENIN-1"/>
    <property type="match status" value="1"/>
</dbReference>
<protein>
    <submittedName>
        <fullName evidence="20">CA domain-containing protein</fullName>
    </submittedName>
</protein>
<dbReference type="SUPFAM" id="SSF49899">
    <property type="entry name" value="Concanavalin A-like lectins/glucanases"/>
    <property type="match status" value="1"/>
</dbReference>
<dbReference type="CDD" id="cd11304">
    <property type="entry name" value="Cadherin_repeat"/>
    <property type="match status" value="1"/>
</dbReference>
<sequence length="908" mass="101800">MAVFVFIAPIIDLGGADELVGMLREDRTIVSIVPELNVVSDTGPICHYELSNDSIDIIPFVAEITDEKRGRGEIRVKEGVHLDCSTPQFHLNLVAIRCSDEVRSESVPLRISIRDTNDHIPEFAQPWFTFDIDEGKIYTEIARLQATDKDCGHPYGQICRYEITNSLDGFPFAIDDQGVLRNTEPLNYTQAKSYILTVVAHDCGMRQSKSTLVTVNVREACVATILNVEDRISYFPGSGDKAIVPEANIVTCAASNSCTVKSVESIITLKSRHIYQGCDRDDIFSSVTQSRCGINPETISLLPVVKEADKEKSNLGDKYAFDGKMNAIIIPPSLVKSLIPQKFTLSFSIKHSKGSKAEQSMKQNIICESDQLNMNRHHFAVYIRHCKLEMLMRRESDAEAAFRAAEWRWNLPEVCDSQWHTYSILFASVDQVDLYVDGKKFLATDENPEILDDWPLHRTKQTKTRLVIGACWHGRSQSMAQFFKGHIASMLFLSNKVEQPQAVLCAHQCKEQLQFTAIDQLVPGEEAIFDKESSVLTLKANTAEDLSLLLQKVSYINMMQSPTPGHRGFQIKTTINCASGKSYSLNPTKGYIFVQKEIDPVLSISGMPIVKSDQQSVKTGARMLPDIKITVTQNFNGEEQEKTSEAMLDWCKVHLKPSRDMELEYFSSSATLIADSHIDFEHDKQGIFLKGKEKATVYRDILSRIHYFNIRADSFDKRIYSVQCAMNGGKISSNEFLITMIIEAPTHNNIANANAASGAEHDAEPGLEQINNNRLQNILEMDLPRPNALISRHGHAASQGVLAAIAMIVIVCVGFLLVLLVIGVLRMQDSPLPRRRKNRKNPENSMEWDNSGMNITINPLEQVEKNAADYFDEESSDDGESYREEGLTDDDDDVEMALPHVQNGRLIY</sequence>
<dbReference type="Proteomes" id="UP000274756">
    <property type="component" value="Unassembled WGS sequence"/>
</dbReference>
<keyword evidence="9" id="KW-0325">Glycoprotein</keyword>
<keyword evidence="7" id="KW-0770">Synapse</keyword>
<evidence type="ECO:0000256" key="3">
    <source>
        <dbReference type="ARBA" id="ARBA00022737"/>
    </source>
</evidence>
<dbReference type="GO" id="GO:0051965">
    <property type="term" value="P:positive regulation of synapse assembly"/>
    <property type="evidence" value="ECO:0007669"/>
    <property type="project" value="TreeGrafter"/>
</dbReference>
<evidence type="ECO:0000256" key="15">
    <source>
        <dbReference type="SAM" id="Phobius"/>
    </source>
</evidence>